<evidence type="ECO:0000313" key="2">
    <source>
        <dbReference type="Proteomes" id="UP001239680"/>
    </source>
</evidence>
<organism evidence="1 2">
    <name type="scientific">Pseudogemmobacter lacusdianii</name>
    <dbReference type="NCBI Taxonomy" id="3069608"/>
    <lineage>
        <taxon>Bacteria</taxon>
        <taxon>Pseudomonadati</taxon>
        <taxon>Pseudomonadota</taxon>
        <taxon>Alphaproteobacteria</taxon>
        <taxon>Rhodobacterales</taxon>
        <taxon>Paracoccaceae</taxon>
        <taxon>Pseudogemmobacter</taxon>
    </lineage>
</organism>
<dbReference type="Gene3D" id="3.90.320.10">
    <property type="match status" value="1"/>
</dbReference>
<dbReference type="InterPro" id="IPR011604">
    <property type="entry name" value="PDDEXK-like_dom_sf"/>
</dbReference>
<name>A0ABU0W1Q8_9RHOB</name>
<proteinExistence type="predicted"/>
<dbReference type="PANTHER" id="PTHR38733:SF1">
    <property type="entry name" value="TYPE IV METHYL-DIRECTED RESTRICTION ENZYME ECOKMCRBC"/>
    <property type="match status" value="1"/>
</dbReference>
<accession>A0ABU0W1Q8</accession>
<keyword evidence="1" id="KW-0378">Hydrolase</keyword>
<dbReference type="PANTHER" id="PTHR38733">
    <property type="entry name" value="PROTEIN MCRC"/>
    <property type="match status" value="1"/>
</dbReference>
<comment type="caution">
    <text evidence="1">The sequence shown here is derived from an EMBL/GenBank/DDBJ whole genome shotgun (WGS) entry which is preliminary data.</text>
</comment>
<dbReference type="InterPro" id="IPR019292">
    <property type="entry name" value="McrC"/>
</dbReference>
<keyword evidence="1" id="KW-0255">Endonuclease</keyword>
<sequence>MIRRTIREWQRIDYGLDNESLPQGQADRLAALARGSRFAGKSGEGVLEHGRKGLRARGVVGVLATSDCQLEILPKIEGAGEGPVSEARLRQRLIHMLSTVHELPIDTGAMTSLAWQRDTVLELMIRLFCNKLTDAVRIGMPRHYIEQEEDLTTLRGRLDVTRQFSVLAVSPQRLACRFDALSPDIALNQVMRATIAKLTRLAQAPDNQRSLRELGFVYADVAQVAPKALRWEQITLDRSNQRWRDLLALARLFLIERHQQTSGGAVEGHALLFEMNVLFEKFVARLLSQALAGSGLRVRAQTGQRDCLYEGDNGRFRTKPDILVWQDDRVVMVIDTKWKRIVPRINDPKQGVAQSDVYQLMAYAQLYNCQNVMLLYPHHADLPAEPLCQHFAIARQDAAERLSLATLDLTGPARAQKEALKQLVSAALSEAPKALAARD</sequence>
<dbReference type="RefSeq" id="WP_306681672.1">
    <property type="nucleotide sequence ID" value="NZ_JAVDBT010000019.1"/>
</dbReference>
<dbReference type="GO" id="GO:0004519">
    <property type="term" value="F:endonuclease activity"/>
    <property type="evidence" value="ECO:0007669"/>
    <property type="project" value="UniProtKB-KW"/>
</dbReference>
<protein>
    <submittedName>
        <fullName evidence="1">Restriction endonuclease</fullName>
    </submittedName>
</protein>
<dbReference type="Proteomes" id="UP001239680">
    <property type="component" value="Unassembled WGS sequence"/>
</dbReference>
<evidence type="ECO:0000313" key="1">
    <source>
        <dbReference type="EMBL" id="MDQ2067959.1"/>
    </source>
</evidence>
<gene>
    <name evidence="1" type="ORF">Q9295_16415</name>
</gene>
<keyword evidence="1" id="KW-0540">Nuclease</keyword>
<keyword evidence="2" id="KW-1185">Reference proteome</keyword>
<dbReference type="Pfam" id="PF10117">
    <property type="entry name" value="McrBC"/>
    <property type="match status" value="1"/>
</dbReference>
<reference evidence="1 2" key="1">
    <citation type="submission" date="2023-08" db="EMBL/GenBank/DDBJ databases">
        <title>Characterization of two Paracoccaceae strains isolated from Phycosphere and proposal of Xinfangfangia lacusdiani sp. nov.</title>
        <authorList>
            <person name="Deng Y."/>
            <person name="Zhang Y.Q."/>
        </authorList>
    </citation>
    <scope>NUCLEOTIDE SEQUENCE [LARGE SCALE GENOMIC DNA]</scope>
    <source>
        <strain evidence="1 2">CPCC 101601</strain>
    </source>
</reference>
<dbReference type="EMBL" id="JAVDBT010000019">
    <property type="protein sequence ID" value="MDQ2067959.1"/>
    <property type="molecule type" value="Genomic_DNA"/>
</dbReference>